<dbReference type="InterPro" id="IPR016181">
    <property type="entry name" value="Acyl_CoA_acyltransferase"/>
</dbReference>
<dbReference type="SMART" id="SM01022">
    <property type="entry name" value="ASCH"/>
    <property type="match status" value="1"/>
</dbReference>
<dbReference type="Gene3D" id="3.40.630.30">
    <property type="match status" value="1"/>
</dbReference>
<evidence type="ECO:0000313" key="2">
    <source>
        <dbReference type="EMBL" id="QDV34874.1"/>
    </source>
</evidence>
<dbReference type="SUPFAM" id="SSF88697">
    <property type="entry name" value="PUA domain-like"/>
    <property type="match status" value="1"/>
</dbReference>
<dbReference type="Gene3D" id="2.30.130.30">
    <property type="entry name" value="Hypothetical protein"/>
    <property type="match status" value="1"/>
</dbReference>
<evidence type="ECO:0000259" key="1">
    <source>
        <dbReference type="PROSITE" id="PS51186"/>
    </source>
</evidence>
<organism evidence="2 3">
    <name type="scientific">Tautonia plasticadhaerens</name>
    <dbReference type="NCBI Taxonomy" id="2527974"/>
    <lineage>
        <taxon>Bacteria</taxon>
        <taxon>Pseudomonadati</taxon>
        <taxon>Planctomycetota</taxon>
        <taxon>Planctomycetia</taxon>
        <taxon>Isosphaerales</taxon>
        <taxon>Isosphaeraceae</taxon>
        <taxon>Tautonia</taxon>
    </lineage>
</organism>
<dbReference type="EMBL" id="CP036426">
    <property type="protein sequence ID" value="QDV34874.1"/>
    <property type="molecule type" value="Genomic_DNA"/>
</dbReference>
<name>A0A518H223_9BACT</name>
<keyword evidence="2" id="KW-0808">Transferase</keyword>
<evidence type="ECO:0000313" key="3">
    <source>
        <dbReference type="Proteomes" id="UP000317835"/>
    </source>
</evidence>
<protein>
    <submittedName>
        <fullName evidence="2">Acetyltransferase (GNAT) family protein</fullName>
    </submittedName>
</protein>
<sequence>MNQSHLFNPNGDECGAALLLSIRPQHAARIFDGQKKFELRKALPKKRFARVYLYESGGRGIVGCFDAGRVIHRPLDDLWESVGEHATTRERFDAYFGSWQKGYAIEVLAPLKFSRPLRPPELKDAIPTFTAPQSFLLLQPGEGLFNVLEEKRNEHLGNRSIRLERIRPENRDCFIEIVTEEISRNYDEITQGFAESLIKLDALGEDPNGIFTISKEVYSAYDAQHGLIGFTTLTFKLGGAAKTGPTILFPDYRGKGYGTSLRSKVVELAKQRGLRKLYCTCPDTELPVIRHLLGNGYRVEAHLTAHYRPRHGELVFGMRLDTKDNDYPAAPKRRSLKAVITPPTSFPDGILTSAAQQLLSEAGYPVDGNKAAMLVRRAKDEQSKPYESKPISMICMARDSQCVGLMILIPKRGGATKGILAASTSNRDSIAQLLSAGEKGQRDRGRRKLYFAQPLNDQYLIDIMIRSGYQAEGLLKQPYKPGLDALVMSKHI</sequence>
<dbReference type="Pfam" id="PF00583">
    <property type="entry name" value="Acetyltransf_1"/>
    <property type="match status" value="1"/>
</dbReference>
<proteinExistence type="predicted"/>
<accession>A0A518H223</accession>
<dbReference type="GO" id="GO:0016747">
    <property type="term" value="F:acyltransferase activity, transferring groups other than amino-acyl groups"/>
    <property type="evidence" value="ECO:0007669"/>
    <property type="project" value="InterPro"/>
</dbReference>
<dbReference type="RefSeq" id="WP_145270076.1">
    <property type="nucleotide sequence ID" value="NZ_CP036426.1"/>
</dbReference>
<keyword evidence="3" id="KW-1185">Reference proteome</keyword>
<dbReference type="OrthoDB" id="9800495at2"/>
<reference evidence="2 3" key="1">
    <citation type="submission" date="2019-02" db="EMBL/GenBank/DDBJ databases">
        <title>Deep-cultivation of Planctomycetes and their phenomic and genomic characterization uncovers novel biology.</title>
        <authorList>
            <person name="Wiegand S."/>
            <person name="Jogler M."/>
            <person name="Boedeker C."/>
            <person name="Pinto D."/>
            <person name="Vollmers J."/>
            <person name="Rivas-Marin E."/>
            <person name="Kohn T."/>
            <person name="Peeters S.H."/>
            <person name="Heuer A."/>
            <person name="Rast P."/>
            <person name="Oberbeckmann S."/>
            <person name="Bunk B."/>
            <person name="Jeske O."/>
            <person name="Meyerdierks A."/>
            <person name="Storesund J.E."/>
            <person name="Kallscheuer N."/>
            <person name="Luecker S."/>
            <person name="Lage O.M."/>
            <person name="Pohl T."/>
            <person name="Merkel B.J."/>
            <person name="Hornburger P."/>
            <person name="Mueller R.-W."/>
            <person name="Bruemmer F."/>
            <person name="Labrenz M."/>
            <person name="Spormann A.M."/>
            <person name="Op den Camp H."/>
            <person name="Overmann J."/>
            <person name="Amann R."/>
            <person name="Jetten M.S.M."/>
            <person name="Mascher T."/>
            <person name="Medema M.H."/>
            <person name="Devos D.P."/>
            <person name="Kaster A.-K."/>
            <person name="Ovreas L."/>
            <person name="Rohde M."/>
            <person name="Galperin M.Y."/>
            <person name="Jogler C."/>
        </authorList>
    </citation>
    <scope>NUCLEOTIDE SEQUENCE [LARGE SCALE GENOMIC DNA]</scope>
    <source>
        <strain evidence="2 3">ElP</strain>
    </source>
</reference>
<gene>
    <name evidence="2" type="ORF">ElP_27710</name>
</gene>
<feature type="domain" description="N-acetyltransferase" evidence="1">
    <location>
        <begin position="161"/>
        <end position="321"/>
    </location>
</feature>
<dbReference type="InterPro" id="IPR015947">
    <property type="entry name" value="PUA-like_sf"/>
</dbReference>
<dbReference type="PROSITE" id="PS51186">
    <property type="entry name" value="GNAT"/>
    <property type="match status" value="1"/>
</dbReference>
<dbReference type="InterPro" id="IPR000182">
    <property type="entry name" value="GNAT_dom"/>
</dbReference>
<dbReference type="InterPro" id="IPR007374">
    <property type="entry name" value="ASCH_domain"/>
</dbReference>
<dbReference type="SUPFAM" id="SSF55729">
    <property type="entry name" value="Acyl-CoA N-acyltransferases (Nat)"/>
    <property type="match status" value="1"/>
</dbReference>
<dbReference type="CDD" id="cd04301">
    <property type="entry name" value="NAT_SF"/>
    <property type="match status" value="1"/>
</dbReference>
<dbReference type="AlphaFoldDB" id="A0A518H223"/>
<dbReference type="Proteomes" id="UP000317835">
    <property type="component" value="Chromosome"/>
</dbReference>
<dbReference type="KEGG" id="tpla:ElP_27710"/>